<dbReference type="OrthoDB" id="344017at2"/>
<keyword evidence="2" id="KW-0966">Cell projection</keyword>
<sequence length="108" mass="11848">MNVDKVGRVGGYGYEPKKTQSPKETEAQAPVDTISISDAAKKIASEAKLQAEVKQIAKQIVQAPPEEDRSEKIKAVKERLKNGDYDNLSAEMLDKISDQIATTFLGQQ</sequence>
<feature type="region of interest" description="Disordered" evidence="1">
    <location>
        <begin position="1"/>
        <end position="31"/>
    </location>
</feature>
<evidence type="ECO:0000256" key="1">
    <source>
        <dbReference type="SAM" id="MobiDB-lite"/>
    </source>
</evidence>
<dbReference type="EMBL" id="RQFP01000014">
    <property type="protein sequence ID" value="TGK91337.1"/>
    <property type="molecule type" value="Genomic_DNA"/>
</dbReference>
<gene>
    <name evidence="2" type="ORF">EHQ30_13995</name>
</gene>
<accession>A0A2M9Y396</accession>
<name>A0A2M9Y396_9LEPT</name>
<protein>
    <submittedName>
        <fullName evidence="2">Flagellar biosynthesis anti-sigma factor FlgM</fullName>
    </submittedName>
</protein>
<organism evidence="2 3">
    <name type="scientific">Leptospira brenneri</name>
    <dbReference type="NCBI Taxonomy" id="2023182"/>
    <lineage>
        <taxon>Bacteria</taxon>
        <taxon>Pseudomonadati</taxon>
        <taxon>Spirochaetota</taxon>
        <taxon>Spirochaetia</taxon>
        <taxon>Leptospirales</taxon>
        <taxon>Leptospiraceae</taxon>
        <taxon>Leptospira</taxon>
    </lineage>
</organism>
<keyword evidence="2" id="KW-0282">Flagellum</keyword>
<feature type="compositionally biased region" description="Basic and acidic residues" evidence="1">
    <location>
        <begin position="15"/>
        <end position="26"/>
    </location>
</feature>
<evidence type="ECO:0000313" key="2">
    <source>
        <dbReference type="EMBL" id="TGK91337.1"/>
    </source>
</evidence>
<comment type="caution">
    <text evidence="2">The sequence shown here is derived from an EMBL/GenBank/DDBJ whole genome shotgun (WGS) entry which is preliminary data.</text>
</comment>
<keyword evidence="3" id="KW-1185">Reference proteome</keyword>
<dbReference type="AlphaFoldDB" id="A0A2M9Y396"/>
<dbReference type="RefSeq" id="WP_100790388.1">
    <property type="nucleotide sequence ID" value="NZ_NPDQ01000003.1"/>
</dbReference>
<reference evidence="2" key="1">
    <citation type="journal article" date="2019" name="PLoS Negl. Trop. Dis.">
        <title>Revisiting the worldwide diversity of Leptospira species in the environment.</title>
        <authorList>
            <person name="Vincent A.T."/>
            <person name="Schiettekatte O."/>
            <person name="Bourhy P."/>
            <person name="Veyrier F.J."/>
            <person name="Picardeau M."/>
        </authorList>
    </citation>
    <scope>NUCLEOTIDE SEQUENCE [LARGE SCALE GENOMIC DNA]</scope>
    <source>
        <strain evidence="2">201800277</strain>
    </source>
</reference>
<proteinExistence type="predicted"/>
<keyword evidence="2" id="KW-0969">Cilium</keyword>
<dbReference type="Proteomes" id="UP000297891">
    <property type="component" value="Unassembled WGS sequence"/>
</dbReference>
<evidence type="ECO:0000313" key="3">
    <source>
        <dbReference type="Proteomes" id="UP000297891"/>
    </source>
</evidence>